<protein>
    <submittedName>
        <fullName evidence="1">Uncharacterized protein</fullName>
    </submittedName>
</protein>
<accession>A0ABP0XYR8</accession>
<gene>
    <name evidence="1" type="ORF">CITCOLO1_LOCUS5021</name>
</gene>
<reference evidence="1 2" key="1">
    <citation type="submission" date="2024-03" db="EMBL/GenBank/DDBJ databases">
        <authorList>
            <person name="Gkanogiannis A."/>
            <person name="Becerra Lopez-Lavalle L."/>
        </authorList>
    </citation>
    <scope>NUCLEOTIDE SEQUENCE [LARGE SCALE GENOMIC DNA]</scope>
</reference>
<proteinExistence type="predicted"/>
<evidence type="ECO:0000313" key="2">
    <source>
        <dbReference type="Proteomes" id="UP001642487"/>
    </source>
</evidence>
<keyword evidence="2" id="KW-1185">Reference proteome</keyword>
<dbReference type="Proteomes" id="UP001642487">
    <property type="component" value="Chromosome 11"/>
</dbReference>
<evidence type="ECO:0000313" key="1">
    <source>
        <dbReference type="EMBL" id="CAK9313307.1"/>
    </source>
</evidence>
<name>A0ABP0XYR8_9ROSI</name>
<organism evidence="1 2">
    <name type="scientific">Citrullus colocynthis</name>
    <name type="common">colocynth</name>
    <dbReference type="NCBI Taxonomy" id="252529"/>
    <lineage>
        <taxon>Eukaryota</taxon>
        <taxon>Viridiplantae</taxon>
        <taxon>Streptophyta</taxon>
        <taxon>Embryophyta</taxon>
        <taxon>Tracheophyta</taxon>
        <taxon>Spermatophyta</taxon>
        <taxon>Magnoliopsida</taxon>
        <taxon>eudicotyledons</taxon>
        <taxon>Gunneridae</taxon>
        <taxon>Pentapetalae</taxon>
        <taxon>rosids</taxon>
        <taxon>fabids</taxon>
        <taxon>Cucurbitales</taxon>
        <taxon>Cucurbitaceae</taxon>
        <taxon>Benincaseae</taxon>
        <taxon>Citrullus</taxon>
    </lineage>
</organism>
<dbReference type="EMBL" id="OZ021745">
    <property type="protein sequence ID" value="CAK9313307.1"/>
    <property type="molecule type" value="Genomic_DNA"/>
</dbReference>
<sequence length="112" mass="12966">MVVLMANTSINSLQSSKDPSIVLDIYLPYQSQDWLGRRYMERREFSHPHLLKRHPYNWLLQAIKSTSDDVPYMLGMTTNQFTSDVSCLPEIASNQGISDLPDNPSYRFKLIK</sequence>